<feature type="compositionally biased region" description="Polar residues" evidence="1">
    <location>
        <begin position="234"/>
        <end position="251"/>
    </location>
</feature>
<gene>
    <name evidence="2" type="ORF">CHYS00102_LOCUS7792</name>
</gene>
<feature type="compositionally biased region" description="Basic and acidic residues" evidence="1">
    <location>
        <begin position="307"/>
        <end position="316"/>
    </location>
</feature>
<evidence type="ECO:0000256" key="1">
    <source>
        <dbReference type="SAM" id="MobiDB-lite"/>
    </source>
</evidence>
<accession>A0A7S1FPZ8</accession>
<feature type="region of interest" description="Disordered" evidence="1">
    <location>
        <begin position="611"/>
        <end position="634"/>
    </location>
</feature>
<protein>
    <submittedName>
        <fullName evidence="2">Uncharacterized protein</fullName>
    </submittedName>
</protein>
<feature type="region of interest" description="Disordered" evidence="1">
    <location>
        <begin position="232"/>
        <end position="252"/>
    </location>
</feature>
<sequence>MDNSSKPERPFLKYPPSSSCSSLVPLNMPSFPSFSAVIVLIHRPLSWVHTNDLFLVMPVIILLLLCWHGQRKASFIRKHGVKVERQKERTRWITSDCDGGGYGSGGGSVSLGEQKETSLHECRSEILPSDLLVASRRNDGVVTAAGAVFEGPYENYSHDLNMNTGYLNLNPNSGKFNVLHVPVLPAALQNVMNDNSSIQNPEISPQFRVPPTSLFPDVRNVDVDLGLNGKDTDNYMTITPDPSTPYTNPNNLPRAKIRISEAKGRRLSFGGASETISWKLNGNNGKQKRPNEGGLDDQNITSHKRRFNEDEVKQPKNENSGAAKVRGFQGGLAQNLPTPPVKTIEEYGRIASKIHKNNDQVLRKRKDMAQAVAHSKKRTKKFDSFNHVCGRSEKRRKEGRVSFGGTTTKEYDPREGLRVNVTKKTQHNSSMNENYDALNVADPCKTKFSEPYPSATFALGLKSPKLDLRRGKRIRQKMIVVKNSQRCLTYGRARLRNRRFAEDFKKRVNRALAEAVKTVPSVAYTSSFVPNPPICSKTDKATEQSMESTKEDLFSITGLRRDKLISVSSPVENKVTFNFGDAVPTVAVAGPIPNAAPQVPTFQVGALSTKMTKSSFSVGSESSRRRRAAKSKRK</sequence>
<feature type="region of interest" description="Disordered" evidence="1">
    <location>
        <begin position="278"/>
        <end position="340"/>
    </location>
</feature>
<organism evidence="2">
    <name type="scientific">Corethron hystrix</name>
    <dbReference type="NCBI Taxonomy" id="216773"/>
    <lineage>
        <taxon>Eukaryota</taxon>
        <taxon>Sar</taxon>
        <taxon>Stramenopiles</taxon>
        <taxon>Ochrophyta</taxon>
        <taxon>Bacillariophyta</taxon>
        <taxon>Coscinodiscophyceae</taxon>
        <taxon>Corethrophycidae</taxon>
        <taxon>Corethrales</taxon>
        <taxon>Corethraceae</taxon>
        <taxon>Corethron</taxon>
    </lineage>
</organism>
<dbReference type="AlphaFoldDB" id="A0A7S1FPZ8"/>
<reference evidence="2" key="1">
    <citation type="submission" date="2021-01" db="EMBL/GenBank/DDBJ databases">
        <authorList>
            <person name="Corre E."/>
            <person name="Pelletier E."/>
            <person name="Niang G."/>
            <person name="Scheremetjew M."/>
            <person name="Finn R."/>
            <person name="Kale V."/>
            <person name="Holt S."/>
            <person name="Cochrane G."/>
            <person name="Meng A."/>
            <person name="Brown T."/>
            <person name="Cohen L."/>
        </authorList>
    </citation>
    <scope>NUCLEOTIDE SEQUENCE</scope>
    <source>
        <strain evidence="2">308</strain>
    </source>
</reference>
<proteinExistence type="predicted"/>
<dbReference type="EMBL" id="HBFR01010815">
    <property type="protein sequence ID" value="CAD8880606.1"/>
    <property type="molecule type" value="Transcribed_RNA"/>
</dbReference>
<feature type="compositionally biased region" description="Basic residues" evidence="1">
    <location>
        <begin position="624"/>
        <end position="634"/>
    </location>
</feature>
<evidence type="ECO:0000313" key="2">
    <source>
        <dbReference type="EMBL" id="CAD8880606.1"/>
    </source>
</evidence>
<name>A0A7S1FPZ8_9STRA</name>